<protein>
    <recommendedName>
        <fullName evidence="3">YSIRK Gram-positive signal peptide domain-containing protein</fullName>
    </recommendedName>
</protein>
<dbReference type="InterPro" id="IPR005877">
    <property type="entry name" value="YSIRK_signal_dom"/>
</dbReference>
<dbReference type="Pfam" id="PF04650">
    <property type="entry name" value="YSIRK_signal"/>
    <property type="match status" value="1"/>
</dbReference>
<evidence type="ECO:0000259" key="3">
    <source>
        <dbReference type="Pfam" id="PF04650"/>
    </source>
</evidence>
<evidence type="ECO:0000313" key="5">
    <source>
        <dbReference type="Proteomes" id="UP001378546"/>
    </source>
</evidence>
<reference evidence="4 5" key="1">
    <citation type="submission" date="2022-11" db="EMBL/GenBank/DDBJ databases">
        <title>Complete genome sequence of alpha-hemolytic streptococci isolated from Japan.</title>
        <authorList>
            <person name="Morita M."/>
            <person name="Chang B."/>
            <person name="Akeda Y."/>
        </authorList>
    </citation>
    <scope>NUCLEOTIDE SEQUENCE [LARGE SCALE GENOMIC DNA]</scope>
    <source>
        <strain evidence="4 5">SP4011</strain>
    </source>
</reference>
<organism evidence="4 5">
    <name type="scientific">Streptococcus parapneumoniae</name>
    <dbReference type="NCBI Taxonomy" id="2993430"/>
    <lineage>
        <taxon>Bacteria</taxon>
        <taxon>Bacillati</taxon>
        <taxon>Bacillota</taxon>
        <taxon>Bacilli</taxon>
        <taxon>Lactobacillales</taxon>
        <taxon>Streptococcaceae</taxon>
        <taxon>Streptococcus</taxon>
        <taxon>Streptococcus thalassemiae group</taxon>
    </lineage>
</organism>
<name>A0ABM8CFW7_9STRE</name>
<feature type="compositionally biased region" description="Low complexity" evidence="2">
    <location>
        <begin position="75"/>
        <end position="92"/>
    </location>
</feature>
<feature type="compositionally biased region" description="Basic and acidic residues" evidence="2">
    <location>
        <begin position="155"/>
        <end position="165"/>
    </location>
</feature>
<keyword evidence="5" id="KW-1185">Reference proteome</keyword>
<feature type="region of interest" description="Disordered" evidence="2">
    <location>
        <begin position="42"/>
        <end position="173"/>
    </location>
</feature>
<feature type="compositionally biased region" description="Polar residues" evidence="2">
    <location>
        <begin position="111"/>
        <end position="131"/>
    </location>
</feature>
<dbReference type="EMBL" id="AP026968">
    <property type="protein sequence ID" value="BDT64314.1"/>
    <property type="molecule type" value="Genomic_DNA"/>
</dbReference>
<gene>
    <name evidence="4" type="ORF">SP4011_07310</name>
</gene>
<proteinExistence type="predicted"/>
<evidence type="ECO:0000313" key="4">
    <source>
        <dbReference type="EMBL" id="BDT64314.1"/>
    </source>
</evidence>
<dbReference type="NCBIfam" id="TIGR01168">
    <property type="entry name" value="YSIRK_signal"/>
    <property type="match status" value="1"/>
</dbReference>
<feature type="domain" description="YSIRK Gram-positive signal peptide" evidence="3">
    <location>
        <begin position="5"/>
        <end position="27"/>
    </location>
</feature>
<evidence type="ECO:0000256" key="1">
    <source>
        <dbReference type="ARBA" id="ARBA00022729"/>
    </source>
</evidence>
<sequence>MNHPEKQLKYSIRKVSVGAASVVIGALYLLMGAGIAHAEGVESARETERAANPTDPEQSGNGKTGNKPDLSNTDAAANTYNAPVAANPLVAPESRKPRTRSKRELPDGDASNPSNGATGTESGENQPTGENSPVLDANRKGETVKTDQPGVHVPTDGEKGSDDKNANLTFDTPSENATVEYMYKIIQNMPDDFQNNERSYLRNMNTLGDALRFDGNGNVTKDESGKQLQDGEIREINEFGGWKAINGGTFAIGKKNAQGYFTGWYYKKGSTTEKEQGGMLGSDAMDRVYLHEQALDRRFNYMLMLAKGRTIANRTDTAQDGSTFEIKTEKRTGNTLDKLPVKEKEDILQHSPNIEGFNGIEKTFTAFSTKYGSRLKIDFVTGYISDYEGSKGTYRIVVKAIKKDKNDTSKEVEETIYDHTINRIDGVVENEERYSQGVDLSRFNKLIKKLLTDEHEKKVKPLAEARYKEQHPDVNKPKFSDYKYLMPIITKELAEKGDTIVELPIDKDELHEVEKNGIPSNHFKEELNIQTNYATVANKLQGVLKHITDKEVQENSAIWVVTTEKNSDGTIKSKDPDRVYKLLDFVLPTAKKIIYHADTDQLELQTDPDKVKSHREKLKAELAEKEALLKTTTTKDETAKLKKEISALNSALGSTNAYTYLEATNGSKEAKILGSHMEATEQPDEKDLTEADYNRIRTNDLAAKEKDGLPKFTHYFVEKEKVRRSDVLADAELSKKITAEIDGDQDKLGKGGYFSTGDIPLDKDVVAYKIQVFAENKKRVGVNKQSPRLQYNLPILADFSVIQDTVEPSKEVAKRIIDKQVEDKKIPPEEGKKLKGKIDESKKTSEVRKAISGNVKVKYVDEQG</sequence>
<keyword evidence="1" id="KW-0732">Signal</keyword>
<accession>A0ABM8CFW7</accession>
<dbReference type="Proteomes" id="UP001378546">
    <property type="component" value="Chromosome"/>
</dbReference>
<dbReference type="RefSeq" id="WP_338620006.1">
    <property type="nucleotide sequence ID" value="NZ_AP026968.1"/>
</dbReference>
<evidence type="ECO:0000256" key="2">
    <source>
        <dbReference type="SAM" id="MobiDB-lite"/>
    </source>
</evidence>